<protein>
    <recommendedName>
        <fullName evidence="3">Response regulatory domain-containing protein</fullName>
    </recommendedName>
</protein>
<reference evidence="2" key="2">
    <citation type="journal article" date="2017" name="Nat. Plants">
        <title>The Aegilops tauschii genome reveals multiple impacts of transposons.</title>
        <authorList>
            <person name="Zhao G."/>
            <person name="Zou C."/>
            <person name="Li K."/>
            <person name="Wang K."/>
            <person name="Li T."/>
            <person name="Gao L."/>
            <person name="Zhang X."/>
            <person name="Wang H."/>
            <person name="Yang Z."/>
            <person name="Liu X."/>
            <person name="Jiang W."/>
            <person name="Mao L."/>
            <person name="Kong X."/>
            <person name="Jiao Y."/>
            <person name="Jia J."/>
        </authorList>
    </citation>
    <scope>NUCLEOTIDE SEQUENCE [LARGE SCALE GENOMIC DNA]</scope>
    <source>
        <strain evidence="2">cv. AL8/78</strain>
    </source>
</reference>
<organism evidence="1 2">
    <name type="scientific">Aegilops tauschii subsp. strangulata</name>
    <name type="common">Goatgrass</name>
    <dbReference type="NCBI Taxonomy" id="200361"/>
    <lineage>
        <taxon>Eukaryota</taxon>
        <taxon>Viridiplantae</taxon>
        <taxon>Streptophyta</taxon>
        <taxon>Embryophyta</taxon>
        <taxon>Tracheophyta</taxon>
        <taxon>Spermatophyta</taxon>
        <taxon>Magnoliopsida</taxon>
        <taxon>Liliopsida</taxon>
        <taxon>Poales</taxon>
        <taxon>Poaceae</taxon>
        <taxon>BOP clade</taxon>
        <taxon>Pooideae</taxon>
        <taxon>Triticodae</taxon>
        <taxon>Triticeae</taxon>
        <taxon>Triticinae</taxon>
        <taxon>Aegilops</taxon>
    </lineage>
</organism>
<keyword evidence="2" id="KW-1185">Reference proteome</keyword>
<dbReference type="Gramene" id="AET7Gv20997600.15">
    <property type="protein sequence ID" value="AET7Gv20997600.15"/>
    <property type="gene ID" value="AET7Gv20997600"/>
</dbReference>
<dbReference type="Proteomes" id="UP000015105">
    <property type="component" value="Chromosome 7D"/>
</dbReference>
<name>A0A453SK14_AEGTS</name>
<dbReference type="AlphaFoldDB" id="A0A453SK14"/>
<proteinExistence type="predicted"/>
<reference evidence="2" key="1">
    <citation type="journal article" date="2014" name="Science">
        <title>Ancient hybridizations among the ancestral genomes of bread wheat.</title>
        <authorList>
            <consortium name="International Wheat Genome Sequencing Consortium,"/>
            <person name="Marcussen T."/>
            <person name="Sandve S.R."/>
            <person name="Heier L."/>
            <person name="Spannagl M."/>
            <person name="Pfeifer M."/>
            <person name="Jakobsen K.S."/>
            <person name="Wulff B.B."/>
            <person name="Steuernagel B."/>
            <person name="Mayer K.F."/>
            <person name="Olsen O.A."/>
        </authorList>
    </citation>
    <scope>NUCLEOTIDE SEQUENCE [LARGE SCALE GENOMIC DNA]</scope>
    <source>
        <strain evidence="2">cv. AL8/78</strain>
    </source>
</reference>
<reference evidence="1" key="3">
    <citation type="journal article" date="2017" name="Nature">
        <title>Genome sequence of the progenitor of the wheat D genome Aegilops tauschii.</title>
        <authorList>
            <person name="Luo M.C."/>
            <person name="Gu Y.Q."/>
            <person name="Puiu D."/>
            <person name="Wang H."/>
            <person name="Twardziok S.O."/>
            <person name="Deal K.R."/>
            <person name="Huo N."/>
            <person name="Zhu T."/>
            <person name="Wang L."/>
            <person name="Wang Y."/>
            <person name="McGuire P.E."/>
            <person name="Liu S."/>
            <person name="Long H."/>
            <person name="Ramasamy R.K."/>
            <person name="Rodriguez J.C."/>
            <person name="Van S.L."/>
            <person name="Yuan L."/>
            <person name="Wang Z."/>
            <person name="Xia Z."/>
            <person name="Xiao L."/>
            <person name="Anderson O.D."/>
            <person name="Ouyang S."/>
            <person name="Liang Y."/>
            <person name="Zimin A.V."/>
            <person name="Pertea G."/>
            <person name="Qi P."/>
            <person name="Bennetzen J.L."/>
            <person name="Dai X."/>
            <person name="Dawson M.W."/>
            <person name="Muller H.G."/>
            <person name="Kugler K."/>
            <person name="Rivarola-Duarte L."/>
            <person name="Spannagl M."/>
            <person name="Mayer K.F.X."/>
            <person name="Lu F.H."/>
            <person name="Bevan M.W."/>
            <person name="Leroy P."/>
            <person name="Li P."/>
            <person name="You F.M."/>
            <person name="Sun Q."/>
            <person name="Liu Z."/>
            <person name="Lyons E."/>
            <person name="Wicker T."/>
            <person name="Salzberg S.L."/>
            <person name="Devos K.M."/>
            <person name="Dvorak J."/>
        </authorList>
    </citation>
    <scope>NUCLEOTIDE SEQUENCE [LARGE SCALE GENOMIC DNA]</scope>
    <source>
        <strain evidence="1">cv. AL8/78</strain>
    </source>
</reference>
<reference evidence="1" key="5">
    <citation type="journal article" date="2021" name="G3 (Bethesda)">
        <title>Aegilops tauschii genome assembly Aet v5.0 features greater sequence contiguity and improved annotation.</title>
        <authorList>
            <person name="Wang L."/>
            <person name="Zhu T."/>
            <person name="Rodriguez J.C."/>
            <person name="Deal K.R."/>
            <person name="Dubcovsky J."/>
            <person name="McGuire P.E."/>
            <person name="Lux T."/>
            <person name="Spannagl M."/>
            <person name="Mayer K.F.X."/>
            <person name="Baldrich P."/>
            <person name="Meyers B.C."/>
            <person name="Huo N."/>
            <person name="Gu Y.Q."/>
            <person name="Zhou H."/>
            <person name="Devos K.M."/>
            <person name="Bennetzen J.L."/>
            <person name="Unver T."/>
            <person name="Budak H."/>
            <person name="Gulick P.J."/>
            <person name="Galiba G."/>
            <person name="Kalapos B."/>
            <person name="Nelson D.R."/>
            <person name="Li P."/>
            <person name="You F.M."/>
            <person name="Luo M.C."/>
            <person name="Dvorak J."/>
        </authorList>
    </citation>
    <scope>NUCLEOTIDE SEQUENCE [LARGE SCALE GENOMIC DNA]</scope>
    <source>
        <strain evidence="1">cv. AL8/78</strain>
    </source>
</reference>
<evidence type="ECO:0000313" key="1">
    <source>
        <dbReference type="EnsemblPlants" id="AET7Gv20997600.15"/>
    </source>
</evidence>
<dbReference type="EnsemblPlants" id="AET7Gv20997600.15">
    <property type="protein sequence ID" value="AET7Gv20997600.15"/>
    <property type="gene ID" value="AET7Gv20997600"/>
</dbReference>
<evidence type="ECO:0000313" key="2">
    <source>
        <dbReference type="Proteomes" id="UP000015105"/>
    </source>
</evidence>
<evidence type="ECO:0008006" key="3">
    <source>
        <dbReference type="Google" id="ProtNLM"/>
    </source>
</evidence>
<reference evidence="1" key="4">
    <citation type="submission" date="2019-03" db="UniProtKB">
        <authorList>
            <consortium name="EnsemblPlants"/>
        </authorList>
    </citation>
    <scope>IDENTIFICATION</scope>
</reference>
<sequence>MENLSVLVLDQDPVSLWTICNTLARFNFKGAHFNSQASPFRIFPFLSKKEVVFRGRMKDSRYIIWI</sequence>
<accession>A0A453SK14</accession>